<dbReference type="OrthoDB" id="9793039at2"/>
<gene>
    <name evidence="2" type="ORF">NRB56_53500</name>
</gene>
<evidence type="ECO:0000313" key="2">
    <source>
        <dbReference type="EMBL" id="MQY29757.1"/>
    </source>
</evidence>
<dbReference type="EMBL" id="WEGI01000012">
    <property type="protein sequence ID" value="MQY29757.1"/>
    <property type="molecule type" value="Genomic_DNA"/>
</dbReference>
<feature type="domain" description="VOC" evidence="1">
    <location>
        <begin position="12"/>
        <end position="125"/>
    </location>
</feature>
<comment type="caution">
    <text evidence="2">The sequence shown here is derived from an EMBL/GenBank/DDBJ whole genome shotgun (WGS) entry which is preliminary data.</text>
</comment>
<dbReference type="CDD" id="cd07247">
    <property type="entry name" value="SgaA_N_like"/>
    <property type="match status" value="2"/>
</dbReference>
<sequence>MPVRDTTWPEGTPCWVDCQVDDPAKAGEFYTGLFGWEISGTGEEGGGYLMADRNGRSAAGIGPKQQPGMPSVWTTHFATADADALAGKITAAGGQVLAPPFDVLGAGRMVVAADTTGGVFSGWQARDHHGAEVFNEHGAYTWNELHTRDLDAAKTFYADVFGYTYADIGDGQSMRYAMFTVPGGKDAAGGMNDDTLMPGDPMPSYWLTWFQFDDVDAGVARATELGAGVLMPAADSPAGRMAIVSAPQGEVFGLIDTNVRVGEFG</sequence>
<dbReference type="RefSeq" id="WP_153346918.1">
    <property type="nucleotide sequence ID" value="NZ_WEGI01000012.1"/>
</dbReference>
<proteinExistence type="predicted"/>
<dbReference type="Gene3D" id="3.10.180.10">
    <property type="entry name" value="2,3-Dihydroxybiphenyl 1,2-Dioxygenase, domain 1"/>
    <property type="match status" value="2"/>
</dbReference>
<evidence type="ECO:0000313" key="3">
    <source>
        <dbReference type="Proteomes" id="UP000431401"/>
    </source>
</evidence>
<reference evidence="2 3" key="1">
    <citation type="submission" date="2019-10" db="EMBL/GenBank/DDBJ databases">
        <title>Nocardia macrotermitis sp. nov. and Nocardia aurantia sp. nov., isolated from the gut of fungus growing-termite Macrotermes natalensis.</title>
        <authorList>
            <person name="Benndorf R."/>
            <person name="Schwitalla J."/>
            <person name="Martin K."/>
            <person name="De Beer W."/>
            <person name="Kaster A.-K."/>
            <person name="Vollmers J."/>
            <person name="Poulsen M."/>
            <person name="Beemelmanns C."/>
        </authorList>
    </citation>
    <scope>NUCLEOTIDE SEQUENCE [LARGE SCALE GENOMIC DNA]</scope>
    <source>
        <strain evidence="2 3">RB56</strain>
    </source>
</reference>
<dbReference type="Pfam" id="PF00903">
    <property type="entry name" value="Glyoxalase"/>
    <property type="match status" value="2"/>
</dbReference>
<dbReference type="Proteomes" id="UP000431401">
    <property type="component" value="Unassembled WGS sequence"/>
</dbReference>
<accession>A0A7K0DW68</accession>
<dbReference type="PANTHER" id="PTHR33993">
    <property type="entry name" value="GLYOXALASE-RELATED"/>
    <property type="match status" value="1"/>
</dbReference>
<dbReference type="PROSITE" id="PS51819">
    <property type="entry name" value="VOC"/>
    <property type="match status" value="2"/>
</dbReference>
<name>A0A7K0DW68_9NOCA</name>
<keyword evidence="3" id="KW-1185">Reference proteome</keyword>
<dbReference type="InterPro" id="IPR037523">
    <property type="entry name" value="VOC_core"/>
</dbReference>
<dbReference type="AlphaFoldDB" id="A0A7K0DW68"/>
<feature type="domain" description="VOC" evidence="1">
    <location>
        <begin position="139"/>
        <end position="257"/>
    </location>
</feature>
<dbReference type="PANTHER" id="PTHR33993:SF14">
    <property type="entry name" value="GB|AAF24581.1"/>
    <property type="match status" value="1"/>
</dbReference>
<dbReference type="InterPro" id="IPR029068">
    <property type="entry name" value="Glyas_Bleomycin-R_OHBP_Dase"/>
</dbReference>
<organism evidence="2 3">
    <name type="scientific">Nocardia aurantia</name>
    <dbReference type="NCBI Taxonomy" id="2585199"/>
    <lineage>
        <taxon>Bacteria</taxon>
        <taxon>Bacillati</taxon>
        <taxon>Actinomycetota</taxon>
        <taxon>Actinomycetes</taxon>
        <taxon>Mycobacteriales</taxon>
        <taxon>Nocardiaceae</taxon>
        <taxon>Nocardia</taxon>
    </lineage>
</organism>
<evidence type="ECO:0000259" key="1">
    <source>
        <dbReference type="PROSITE" id="PS51819"/>
    </source>
</evidence>
<dbReference type="InterPro" id="IPR004360">
    <property type="entry name" value="Glyas_Fos-R_dOase_dom"/>
</dbReference>
<protein>
    <submittedName>
        <fullName evidence="2">Putative glyoxylase CFP32</fullName>
    </submittedName>
</protein>
<dbReference type="SUPFAM" id="SSF54593">
    <property type="entry name" value="Glyoxalase/Bleomycin resistance protein/Dihydroxybiphenyl dioxygenase"/>
    <property type="match status" value="1"/>
</dbReference>
<dbReference type="InterPro" id="IPR052164">
    <property type="entry name" value="Anthracycline_SecMetBiosynth"/>
</dbReference>